<proteinExistence type="predicted"/>
<dbReference type="Pfam" id="PF04434">
    <property type="entry name" value="SWIM"/>
    <property type="match status" value="1"/>
</dbReference>
<comment type="caution">
    <text evidence="3">The sequence shown here is derived from an EMBL/GenBank/DDBJ whole genome shotgun (WGS) entry which is preliminary data.</text>
</comment>
<gene>
    <name evidence="3" type="ORF">JI741_32245</name>
</gene>
<sequence length="41" mass="4589">MVNSGEKDQCTCPWFTSHQTDRGLCKHILAVKLKLAGDEDL</sequence>
<protein>
    <submittedName>
        <fullName evidence="3">SWIM zinc finger family protein</fullName>
    </submittedName>
</protein>
<evidence type="ECO:0000259" key="2">
    <source>
        <dbReference type="PROSITE" id="PS50966"/>
    </source>
</evidence>
<dbReference type="InterPro" id="IPR007527">
    <property type="entry name" value="Znf_SWIM"/>
</dbReference>
<reference evidence="3 4" key="1">
    <citation type="submission" date="2021-01" db="EMBL/GenBank/DDBJ databases">
        <title>Chryseolinea sp. Jin1 Genome sequencing and assembly.</title>
        <authorList>
            <person name="Kim I."/>
        </authorList>
    </citation>
    <scope>NUCLEOTIDE SEQUENCE [LARGE SCALE GENOMIC DNA]</scope>
    <source>
        <strain evidence="3 4">Jin1</strain>
    </source>
</reference>
<dbReference type="EMBL" id="JAERRB010000023">
    <property type="protein sequence ID" value="MBL0745948.1"/>
    <property type="molecule type" value="Genomic_DNA"/>
</dbReference>
<keyword evidence="1" id="KW-0479">Metal-binding</keyword>
<name>A0ABS1L3D0_9BACT</name>
<evidence type="ECO:0000313" key="3">
    <source>
        <dbReference type="EMBL" id="MBL0745948.1"/>
    </source>
</evidence>
<organism evidence="3 4">
    <name type="scientific">Chryseolinea lacunae</name>
    <dbReference type="NCBI Taxonomy" id="2801331"/>
    <lineage>
        <taxon>Bacteria</taxon>
        <taxon>Pseudomonadati</taxon>
        <taxon>Bacteroidota</taxon>
        <taxon>Cytophagia</taxon>
        <taxon>Cytophagales</taxon>
        <taxon>Fulvivirgaceae</taxon>
        <taxon>Chryseolinea</taxon>
    </lineage>
</organism>
<dbReference type="RefSeq" id="WP_202016692.1">
    <property type="nucleotide sequence ID" value="NZ_JAERRB010000023.1"/>
</dbReference>
<dbReference type="PROSITE" id="PS50966">
    <property type="entry name" value="ZF_SWIM"/>
    <property type="match status" value="1"/>
</dbReference>
<keyword evidence="1" id="KW-0862">Zinc</keyword>
<evidence type="ECO:0000313" key="4">
    <source>
        <dbReference type="Proteomes" id="UP000613030"/>
    </source>
</evidence>
<feature type="domain" description="SWIM-type" evidence="2">
    <location>
        <begin position="2"/>
        <end position="36"/>
    </location>
</feature>
<keyword evidence="4" id="KW-1185">Reference proteome</keyword>
<keyword evidence="1" id="KW-0863">Zinc-finger</keyword>
<dbReference type="Proteomes" id="UP000613030">
    <property type="component" value="Unassembled WGS sequence"/>
</dbReference>
<accession>A0ABS1L3D0</accession>
<evidence type="ECO:0000256" key="1">
    <source>
        <dbReference type="PROSITE-ProRule" id="PRU00325"/>
    </source>
</evidence>